<dbReference type="InterPro" id="IPR010865">
    <property type="entry name" value="DUF1499"/>
</dbReference>
<name>A0A222GDA6_9GAMM</name>
<reference evidence="1 2" key="1">
    <citation type="submission" date="2017-08" db="EMBL/GenBank/DDBJ databases">
        <title>Complete genome of Colwellia sp. NB097-1, a psychrophile bacterium ioslated from Bering Sea.</title>
        <authorList>
            <person name="Chen X."/>
        </authorList>
    </citation>
    <scope>NUCLEOTIDE SEQUENCE [LARGE SCALE GENOMIC DNA]</scope>
    <source>
        <strain evidence="1 2">NB097-1</strain>
    </source>
</reference>
<sequence length="145" mass="16143">MAFTSLIVLAGCTSKAPILGVENGQLTPCPDKPNCVNSFSQGEAHYIEPIIIADTKVAVKNDILKVVNGFENSKVTVSESSYVRAEFTSKIFGFVDDVEFYFPETMSSDTTVHVRSASRLGYSDFNVNRERVEKIRLKFETLKSY</sequence>
<dbReference type="Pfam" id="PF07386">
    <property type="entry name" value="DUF1499"/>
    <property type="match status" value="1"/>
</dbReference>
<proteinExistence type="predicted"/>
<dbReference type="KEGG" id="cber:B5D82_04150"/>
<evidence type="ECO:0000313" key="1">
    <source>
        <dbReference type="EMBL" id="ASP49875.1"/>
    </source>
</evidence>
<dbReference type="PANTHER" id="PTHR34801">
    <property type="entry name" value="EXPRESSED PROTEIN"/>
    <property type="match status" value="1"/>
</dbReference>
<protein>
    <submittedName>
        <fullName evidence="1">DUF1499 domain-containing protein</fullName>
    </submittedName>
</protein>
<dbReference type="PIRSF" id="PIRSF026426">
    <property type="entry name" value="DUF1499"/>
    <property type="match status" value="1"/>
</dbReference>
<dbReference type="OrthoDB" id="9793534at2"/>
<dbReference type="AlphaFoldDB" id="A0A222GDA6"/>
<keyword evidence="2" id="KW-1185">Reference proteome</keyword>
<dbReference type="Proteomes" id="UP000202259">
    <property type="component" value="Chromosome"/>
</dbReference>
<organism evidence="1 2">
    <name type="scientific">Cognaticolwellia beringensis</name>
    <dbReference type="NCBI Taxonomy" id="1967665"/>
    <lineage>
        <taxon>Bacteria</taxon>
        <taxon>Pseudomonadati</taxon>
        <taxon>Pseudomonadota</taxon>
        <taxon>Gammaproteobacteria</taxon>
        <taxon>Alteromonadales</taxon>
        <taxon>Colwelliaceae</taxon>
        <taxon>Cognaticolwellia</taxon>
    </lineage>
</organism>
<dbReference type="PANTHER" id="PTHR34801:SF6">
    <property type="entry name" value="SLL1620 PROTEIN"/>
    <property type="match status" value="1"/>
</dbReference>
<evidence type="ECO:0000313" key="2">
    <source>
        <dbReference type="Proteomes" id="UP000202259"/>
    </source>
</evidence>
<accession>A0A222GDA6</accession>
<gene>
    <name evidence="1" type="ORF">B5D82_04150</name>
</gene>
<dbReference type="EMBL" id="CP020465">
    <property type="protein sequence ID" value="ASP49875.1"/>
    <property type="molecule type" value="Genomic_DNA"/>
</dbReference>